<evidence type="ECO:0000256" key="5">
    <source>
        <dbReference type="ARBA" id="ARBA00023316"/>
    </source>
</evidence>
<dbReference type="InterPro" id="IPR015946">
    <property type="entry name" value="KH_dom-like_a/b"/>
</dbReference>
<name>A0A975GED8_9BACT</name>
<evidence type="ECO:0000256" key="6">
    <source>
        <dbReference type="HAMAP-Rule" id="MF_00867"/>
    </source>
</evidence>
<dbReference type="GO" id="GO:0005737">
    <property type="term" value="C:cytoplasm"/>
    <property type="evidence" value="ECO:0007669"/>
    <property type="project" value="UniProtKB-SubCell"/>
</dbReference>
<dbReference type="GO" id="GO:0008360">
    <property type="term" value="P:regulation of cell shape"/>
    <property type="evidence" value="ECO:0007669"/>
    <property type="project" value="UniProtKB-KW"/>
</dbReference>
<dbReference type="InterPro" id="IPR039247">
    <property type="entry name" value="KhpB"/>
</dbReference>
<dbReference type="InterPro" id="IPR038247">
    <property type="entry name" value="Jag_N_dom_sf"/>
</dbReference>
<keyword evidence="3 6" id="KW-0133">Cell shape</keyword>
<dbReference type="NCBIfam" id="NF041568">
    <property type="entry name" value="Jag_EloR"/>
    <property type="match status" value="1"/>
</dbReference>
<comment type="subunit">
    <text evidence="6">Forms a complex with KhpA.</text>
</comment>
<sequence length="317" mass="35391">MSSCVEFEGKAVDNAVQEASDKLNIPREQLKYKVVSYGSSGIFGLVGVKKAKISVTLPKKPDKFKSPKTNNSDKNIETKPVEPVSEIDMETSESKLSPPLFEKEHTKDLVDKPIDKPAADQAGTSIVEEVFESSPNENIDENTDENTDKKDPETVPCVFPQDAIDNGREALQRIIDFITTDASITITKGEDRLLFNITGGNSGVLIGKRGQTLEAIQYLVEKIINKKSTERIRIQIDVEDYLDNRKANLESLAGRLAEKTRSTGKPSTIGQMNAHDRRIIHLSLKDDPGVRTQSIGDGFYRKLVIFPKRKNYRKKKK</sequence>
<dbReference type="InterPro" id="IPR032782">
    <property type="entry name" value="KhpB_N"/>
</dbReference>
<dbReference type="InterPro" id="IPR001374">
    <property type="entry name" value="R3H_dom"/>
</dbReference>
<keyword evidence="2 6" id="KW-0694">RNA-binding</keyword>
<dbReference type="GO" id="GO:0009252">
    <property type="term" value="P:peptidoglycan biosynthetic process"/>
    <property type="evidence" value="ECO:0007669"/>
    <property type="project" value="UniProtKB-UniRule"/>
</dbReference>
<feature type="region of interest" description="Disordered" evidence="7">
    <location>
        <begin position="59"/>
        <end position="83"/>
    </location>
</feature>
<dbReference type="GO" id="GO:0071555">
    <property type="term" value="P:cell wall organization"/>
    <property type="evidence" value="ECO:0007669"/>
    <property type="project" value="UniProtKB-KW"/>
</dbReference>
<dbReference type="KEGG" id="dli:dnl_03460"/>
<dbReference type="Pfam" id="PF13083">
    <property type="entry name" value="KH_KhpA-B"/>
    <property type="match status" value="1"/>
</dbReference>
<dbReference type="Pfam" id="PF14804">
    <property type="entry name" value="Jag_N"/>
    <property type="match status" value="1"/>
</dbReference>
<dbReference type="Gene3D" id="3.30.1370.50">
    <property type="entry name" value="R3H-like domain"/>
    <property type="match status" value="1"/>
</dbReference>
<dbReference type="PANTHER" id="PTHR35800">
    <property type="entry name" value="PROTEIN JAG"/>
    <property type="match status" value="1"/>
</dbReference>
<keyword evidence="5 6" id="KW-0961">Cell wall biogenesis/degradation</keyword>
<evidence type="ECO:0000259" key="8">
    <source>
        <dbReference type="PROSITE" id="PS51061"/>
    </source>
</evidence>
<dbReference type="RefSeq" id="WP_207690029.1">
    <property type="nucleotide sequence ID" value="NZ_CP061799.1"/>
</dbReference>
<dbReference type="InterPro" id="IPR034079">
    <property type="entry name" value="R3H_KhpB"/>
</dbReference>
<feature type="domain" description="R3H" evidence="8">
    <location>
        <begin position="243"/>
        <end position="309"/>
    </location>
</feature>
<feature type="region of interest" description="Disordered" evidence="7">
    <location>
        <begin position="131"/>
        <end position="154"/>
    </location>
</feature>
<evidence type="ECO:0000256" key="1">
    <source>
        <dbReference type="ARBA" id="ARBA00022490"/>
    </source>
</evidence>
<keyword evidence="1 6" id="KW-0963">Cytoplasm</keyword>
<comment type="subcellular location">
    <subcellularLocation>
        <location evidence="6">Cytoplasm</location>
    </subcellularLocation>
</comment>
<comment type="similarity">
    <text evidence="6">Belongs to the KhpB RNA-binding protein family.</text>
</comment>
<evidence type="ECO:0000256" key="7">
    <source>
        <dbReference type="SAM" id="MobiDB-lite"/>
    </source>
</evidence>
<comment type="domain">
    <text evidence="6">Has an N-terminal Jag-N domain and 2 RNA-binding domains (KH and R3H).</text>
</comment>
<evidence type="ECO:0000313" key="9">
    <source>
        <dbReference type="EMBL" id="QTA78132.1"/>
    </source>
</evidence>
<dbReference type="CDD" id="cd02414">
    <property type="entry name" value="KH-II_Jag"/>
    <property type="match status" value="1"/>
</dbReference>
<keyword evidence="10" id="KW-1185">Reference proteome</keyword>
<dbReference type="SMART" id="SM00393">
    <property type="entry name" value="R3H"/>
    <property type="match status" value="1"/>
</dbReference>
<evidence type="ECO:0000256" key="2">
    <source>
        <dbReference type="ARBA" id="ARBA00022884"/>
    </source>
</evidence>
<dbReference type="SMART" id="SM01245">
    <property type="entry name" value="Jag_N"/>
    <property type="match status" value="1"/>
</dbReference>
<comment type="function">
    <text evidence="6">A probable RNA chaperone. Forms a complex with KhpA which binds to cellular RNA and controls its expression. Plays a role in peptidoglycan (PG) homeostasis and cell length regulation.</text>
</comment>
<gene>
    <name evidence="6" type="primary">khpB</name>
    <name evidence="6" type="synonym">eloR</name>
    <name evidence="9" type="ORF">dnl_03460</name>
</gene>
<dbReference type="InterPro" id="IPR038008">
    <property type="entry name" value="Jag_KH"/>
</dbReference>
<reference evidence="9" key="1">
    <citation type="journal article" date="2021" name="Microb. Physiol.">
        <title>Proteogenomic Insights into the Physiology of Marine, Sulfate-Reducing, Filamentous Desulfonema limicola and Desulfonema magnum.</title>
        <authorList>
            <person name="Schnaars V."/>
            <person name="Wohlbrand L."/>
            <person name="Scheve S."/>
            <person name="Hinrichs C."/>
            <person name="Reinhardt R."/>
            <person name="Rabus R."/>
        </authorList>
    </citation>
    <scope>NUCLEOTIDE SEQUENCE</scope>
    <source>
        <strain evidence="9">5ac10</strain>
    </source>
</reference>
<keyword evidence="4 6" id="KW-0143">Chaperone</keyword>
<proteinExistence type="inferred from homology"/>
<protein>
    <recommendedName>
        <fullName evidence="6">RNA-binding protein KhpB</fullName>
    </recommendedName>
    <alternativeName>
        <fullName evidence="6">RNA-binding protein EloR</fullName>
    </alternativeName>
</protein>
<dbReference type="Pfam" id="PF01424">
    <property type="entry name" value="R3H"/>
    <property type="match status" value="1"/>
</dbReference>
<dbReference type="SUPFAM" id="SSF82708">
    <property type="entry name" value="R3H domain"/>
    <property type="match status" value="1"/>
</dbReference>
<accession>A0A975GED8</accession>
<dbReference type="HAMAP" id="MF_00867">
    <property type="entry name" value="KhpB"/>
    <property type="match status" value="1"/>
</dbReference>
<dbReference type="GO" id="GO:0003723">
    <property type="term" value="F:RNA binding"/>
    <property type="evidence" value="ECO:0007669"/>
    <property type="project" value="UniProtKB-UniRule"/>
</dbReference>
<dbReference type="Proteomes" id="UP000663720">
    <property type="component" value="Chromosome"/>
</dbReference>
<evidence type="ECO:0000313" key="10">
    <source>
        <dbReference type="Proteomes" id="UP000663720"/>
    </source>
</evidence>
<dbReference type="PROSITE" id="PS51061">
    <property type="entry name" value="R3H"/>
    <property type="match status" value="1"/>
</dbReference>
<dbReference type="CDD" id="cd02644">
    <property type="entry name" value="R3H_jag"/>
    <property type="match status" value="1"/>
</dbReference>
<dbReference type="InterPro" id="IPR036867">
    <property type="entry name" value="R3H_dom_sf"/>
</dbReference>
<dbReference type="Gene3D" id="3.30.30.80">
    <property type="entry name" value="probable RNA-binding protein from clostridium symbiosum atcc 14940"/>
    <property type="match status" value="1"/>
</dbReference>
<evidence type="ECO:0000256" key="3">
    <source>
        <dbReference type="ARBA" id="ARBA00022960"/>
    </source>
</evidence>
<dbReference type="PANTHER" id="PTHR35800:SF1">
    <property type="entry name" value="RNA-BINDING PROTEIN KHPB"/>
    <property type="match status" value="1"/>
</dbReference>
<dbReference type="Gene3D" id="3.30.300.20">
    <property type="match status" value="1"/>
</dbReference>
<organism evidence="9 10">
    <name type="scientific">Desulfonema limicola</name>
    <dbReference type="NCBI Taxonomy" id="45656"/>
    <lineage>
        <taxon>Bacteria</taxon>
        <taxon>Pseudomonadati</taxon>
        <taxon>Thermodesulfobacteriota</taxon>
        <taxon>Desulfobacteria</taxon>
        <taxon>Desulfobacterales</taxon>
        <taxon>Desulfococcaceae</taxon>
        <taxon>Desulfonema</taxon>
    </lineage>
</organism>
<dbReference type="AlphaFoldDB" id="A0A975GED8"/>
<dbReference type="EMBL" id="CP061799">
    <property type="protein sequence ID" value="QTA78132.1"/>
    <property type="molecule type" value="Genomic_DNA"/>
</dbReference>
<feature type="region of interest" description="Jag_N domain" evidence="6">
    <location>
        <begin position="6"/>
        <end position="56"/>
    </location>
</feature>
<evidence type="ECO:0000256" key="4">
    <source>
        <dbReference type="ARBA" id="ARBA00023186"/>
    </source>
</evidence>